<dbReference type="GO" id="GO:0005524">
    <property type="term" value="F:ATP binding"/>
    <property type="evidence" value="ECO:0007669"/>
    <property type="project" value="InterPro"/>
</dbReference>
<protein>
    <submittedName>
        <fullName evidence="2">Helicase of the snf2 rad54 family</fullName>
    </submittedName>
</protein>
<evidence type="ECO:0000259" key="1">
    <source>
        <dbReference type="PROSITE" id="PS51192"/>
    </source>
</evidence>
<dbReference type="InterPro" id="IPR027417">
    <property type="entry name" value="P-loop_NTPase"/>
</dbReference>
<keyword evidence="2" id="KW-0378">Hydrolase</keyword>
<accession>A0A8S5PA96</accession>
<dbReference type="InterPro" id="IPR014001">
    <property type="entry name" value="Helicase_ATP-bd"/>
</dbReference>
<evidence type="ECO:0000313" key="2">
    <source>
        <dbReference type="EMBL" id="DAE03371.1"/>
    </source>
</evidence>
<dbReference type="Pfam" id="PF00271">
    <property type="entry name" value="Helicase_C"/>
    <property type="match status" value="1"/>
</dbReference>
<dbReference type="Pfam" id="PF00176">
    <property type="entry name" value="SNF2-rel_dom"/>
    <property type="match status" value="1"/>
</dbReference>
<name>A0A8S5PA96_9CAUD</name>
<sequence length="481" mass="54975">MWLKKLENILYVSILYTEVCDMQFNPHAYQQYCIDKTVNQDKIGLFLDMGLGKTIITLSAIYELKYSRFAIRKVLIIAPKKVAEATWQREARKWDGVGILRISTVLGSLTKRIKALNTPADIYIINRENVTWLVDYYKNAWPFDMVVVDESSSFKNHTAKRFKSLAYMHNHIKRMVLLTGTPAPNGLIDLWAQVYLLDRGASLGKTYTGFRDYYFEPDQRSREMVYSYKPKSDSNDSIMAAISGLCISMKADDYLELPPVINDIKYVQLDAKAKKAYEDMERTSVLELIEAGEDITALSAAALSTKLQQLANGAVYDGDRNVHEIHGCKIEAFMELVEQLNGKPALVFYNFKHDCERLKAALAKTKLRVCELKGADDEIAWNAGEIDILLAHPASTAYGLNLQDGGNHVIWFGLNWSLELYQQANKRLHRQGQMEKVIIHHLICEGTRDEDMMDALAQKDRAQEYVLQSLKARIDKYRKDD</sequence>
<dbReference type="Gene3D" id="3.40.50.300">
    <property type="entry name" value="P-loop containing nucleotide triphosphate hydrolases"/>
    <property type="match status" value="1"/>
</dbReference>
<dbReference type="InterPro" id="IPR001650">
    <property type="entry name" value="Helicase_C-like"/>
</dbReference>
<dbReference type="SUPFAM" id="SSF52540">
    <property type="entry name" value="P-loop containing nucleoside triphosphate hydrolases"/>
    <property type="match status" value="2"/>
</dbReference>
<dbReference type="EMBL" id="BK015365">
    <property type="protein sequence ID" value="DAE03371.1"/>
    <property type="molecule type" value="Genomic_DNA"/>
</dbReference>
<keyword evidence="2" id="KW-0067">ATP-binding</keyword>
<keyword evidence="2" id="KW-0347">Helicase</keyword>
<feature type="domain" description="Helicase ATP-binding" evidence="1">
    <location>
        <begin position="34"/>
        <end position="200"/>
    </location>
</feature>
<dbReference type="InterPro" id="IPR038718">
    <property type="entry name" value="SNF2-like_sf"/>
</dbReference>
<organism evidence="2">
    <name type="scientific">Myoviridae sp. ctaNG1</name>
    <dbReference type="NCBI Taxonomy" id="2825132"/>
    <lineage>
        <taxon>Viruses</taxon>
        <taxon>Duplodnaviria</taxon>
        <taxon>Heunggongvirae</taxon>
        <taxon>Uroviricota</taxon>
        <taxon>Caudoviricetes</taxon>
    </lineage>
</organism>
<keyword evidence="2" id="KW-0547">Nucleotide-binding</keyword>
<dbReference type="SMART" id="SM00487">
    <property type="entry name" value="DEXDc"/>
    <property type="match status" value="1"/>
</dbReference>
<dbReference type="InterPro" id="IPR000330">
    <property type="entry name" value="SNF2_N"/>
</dbReference>
<reference evidence="2" key="1">
    <citation type="journal article" date="2021" name="Proc. Natl. Acad. Sci. U.S.A.">
        <title>A Catalog of Tens of Thousands of Viruses from Human Metagenomes Reveals Hidden Associations with Chronic Diseases.</title>
        <authorList>
            <person name="Tisza M.J."/>
            <person name="Buck C.B."/>
        </authorList>
    </citation>
    <scope>NUCLEOTIDE SEQUENCE</scope>
    <source>
        <strain evidence="2">CtaNG1</strain>
    </source>
</reference>
<dbReference type="Gene3D" id="3.40.50.10810">
    <property type="entry name" value="Tandem AAA-ATPase domain"/>
    <property type="match status" value="1"/>
</dbReference>
<proteinExistence type="predicted"/>
<dbReference type="PROSITE" id="PS51192">
    <property type="entry name" value="HELICASE_ATP_BIND_1"/>
    <property type="match status" value="1"/>
</dbReference>
<dbReference type="GO" id="GO:0004386">
    <property type="term" value="F:helicase activity"/>
    <property type="evidence" value="ECO:0007669"/>
    <property type="project" value="UniProtKB-KW"/>
</dbReference>
<dbReference type="PANTHER" id="PTHR10799">
    <property type="entry name" value="SNF2/RAD54 HELICASE FAMILY"/>
    <property type="match status" value="1"/>
</dbReference>